<dbReference type="HOGENOM" id="CLU_821594_0_0_1"/>
<dbReference type="STRING" id="502779.C1H280"/>
<dbReference type="RefSeq" id="XP_002793180.2">
    <property type="nucleotide sequence ID" value="XM_002793134.2"/>
</dbReference>
<dbReference type="EMBL" id="KN294003">
    <property type="protein sequence ID" value="EEH33660.2"/>
    <property type="molecule type" value="Genomic_DNA"/>
</dbReference>
<dbReference type="AlphaFoldDB" id="C1H280"/>
<dbReference type="eggNOG" id="ENOG502SH5I">
    <property type="taxonomic scope" value="Eukaryota"/>
</dbReference>
<name>C1H280_PARBA</name>
<evidence type="ECO:0000313" key="2">
    <source>
        <dbReference type="Proteomes" id="UP000002059"/>
    </source>
</evidence>
<keyword evidence="2" id="KW-1185">Reference proteome</keyword>
<accession>C1H280</accession>
<protein>
    <submittedName>
        <fullName evidence="1">Uncharacterized protein</fullName>
    </submittedName>
</protein>
<gene>
    <name evidence="1" type="ORF">PAAG_04709</name>
</gene>
<dbReference type="VEuPathDB" id="FungiDB:PAAG_04709"/>
<dbReference type="OrthoDB" id="5416609at2759"/>
<reference evidence="1 2" key="1">
    <citation type="journal article" date="2011" name="PLoS Genet.">
        <title>Comparative genomic analysis of human fungal pathogens causing paracoccidioidomycosis.</title>
        <authorList>
            <person name="Desjardins C.A."/>
            <person name="Champion M.D."/>
            <person name="Holder J.W."/>
            <person name="Muszewska A."/>
            <person name="Goldberg J."/>
            <person name="Bailao A.M."/>
            <person name="Brigido M.M."/>
            <person name="Ferreira M.E."/>
            <person name="Garcia A.M."/>
            <person name="Grynberg M."/>
            <person name="Gujja S."/>
            <person name="Heiman D.I."/>
            <person name="Henn M.R."/>
            <person name="Kodira C.D."/>
            <person name="Leon-Narvaez H."/>
            <person name="Longo L.V."/>
            <person name="Ma L.J."/>
            <person name="Malavazi I."/>
            <person name="Matsuo A.L."/>
            <person name="Morais F.V."/>
            <person name="Pereira M."/>
            <person name="Rodriguez-Brito S."/>
            <person name="Sakthikumar S."/>
            <person name="Salem-Izacc S.M."/>
            <person name="Sykes S.M."/>
            <person name="Teixeira M.M."/>
            <person name="Vallejo M.C."/>
            <person name="Walter M.E."/>
            <person name="Yandava C."/>
            <person name="Young S."/>
            <person name="Zeng Q."/>
            <person name="Zucker J."/>
            <person name="Felipe M.S."/>
            <person name="Goldman G.H."/>
            <person name="Haas B.J."/>
            <person name="McEwen J.G."/>
            <person name="Nino-Vega G."/>
            <person name="Puccia R."/>
            <person name="San-Blas G."/>
            <person name="Soares C.M."/>
            <person name="Birren B.W."/>
            <person name="Cuomo C.A."/>
        </authorList>
    </citation>
    <scope>NUCLEOTIDE SEQUENCE [LARGE SCALE GENOMIC DNA]</scope>
    <source>
        <strain evidence="2">ATCC MYA-826 / Pb01</strain>
    </source>
</reference>
<proteinExistence type="predicted"/>
<dbReference type="GeneID" id="9096633"/>
<dbReference type="KEGG" id="pbl:PAAG_04709"/>
<evidence type="ECO:0000313" key="1">
    <source>
        <dbReference type="EMBL" id="EEH33660.2"/>
    </source>
</evidence>
<dbReference type="Proteomes" id="UP000002059">
    <property type="component" value="Partially assembled WGS sequence"/>
</dbReference>
<sequence>MTSKDDLLTDSLKRQSNDISNLFIQDFRRQRATWYQDCPQTPLVLGVRDSRLWEDISLGRAKTDIWASKFRVLRKVRSDRFVVPGGFEAFMALEGKWKADWRQRAIDKVQKGLYRERQNCYSHRALRALDDVVERRLNDRGGNQATALAAHVDKYEIHTVYGGKPSNIVWVLDADWTLAAQDSCNIVWKEFPGSPVQASLEELFSGPLGCSLTAFRQATLIYEEADEEQFYAIARRQRRPGSDVWITSCLGEDTGAGRAFKTVQVICGGLIADGFVVTSAAKGALVIGLREVQCMYVRAFGSSPVDLEMLRTADQAIVVVGKERDKSKAMDKASKHEI</sequence>
<organism evidence="1 2">
    <name type="scientific">Paracoccidioides lutzii (strain ATCC MYA-826 / Pb01)</name>
    <name type="common">Paracoccidioides brasiliensis</name>
    <dbReference type="NCBI Taxonomy" id="502779"/>
    <lineage>
        <taxon>Eukaryota</taxon>
        <taxon>Fungi</taxon>
        <taxon>Dikarya</taxon>
        <taxon>Ascomycota</taxon>
        <taxon>Pezizomycotina</taxon>
        <taxon>Eurotiomycetes</taxon>
        <taxon>Eurotiomycetidae</taxon>
        <taxon>Onygenales</taxon>
        <taxon>Ajellomycetaceae</taxon>
        <taxon>Paracoccidioides</taxon>
    </lineage>
</organism>